<keyword evidence="3" id="KW-1185">Reference proteome</keyword>
<dbReference type="AlphaFoldDB" id="A0AAV5KRC6"/>
<gene>
    <name evidence="2" type="ORF">SLEP1_g36297</name>
</gene>
<name>A0AAV5KRC6_9ROSI</name>
<sequence>MEDKVKNSSDQREMGNQEIPTRQKGGLITIPFIIANEAFEVVASYGMTANIIFYLRRTIT</sequence>
<proteinExistence type="predicted"/>
<dbReference type="Gene3D" id="1.20.1250.20">
    <property type="entry name" value="MFS general substrate transporter like domains"/>
    <property type="match status" value="1"/>
</dbReference>
<comment type="caution">
    <text evidence="2">The sequence shown here is derived from an EMBL/GenBank/DDBJ whole genome shotgun (WGS) entry which is preliminary data.</text>
</comment>
<dbReference type="Proteomes" id="UP001054252">
    <property type="component" value="Unassembled WGS sequence"/>
</dbReference>
<reference evidence="2 3" key="1">
    <citation type="journal article" date="2021" name="Commun. Biol.">
        <title>The genome of Shorea leprosula (Dipterocarpaceae) highlights the ecological relevance of drought in aseasonal tropical rainforests.</title>
        <authorList>
            <person name="Ng K.K.S."/>
            <person name="Kobayashi M.J."/>
            <person name="Fawcett J.A."/>
            <person name="Hatakeyama M."/>
            <person name="Paape T."/>
            <person name="Ng C.H."/>
            <person name="Ang C.C."/>
            <person name="Tnah L.H."/>
            <person name="Lee C.T."/>
            <person name="Nishiyama T."/>
            <person name="Sese J."/>
            <person name="O'Brien M.J."/>
            <person name="Copetti D."/>
            <person name="Mohd Noor M.I."/>
            <person name="Ong R.C."/>
            <person name="Putra M."/>
            <person name="Sireger I.Z."/>
            <person name="Indrioko S."/>
            <person name="Kosugi Y."/>
            <person name="Izuno A."/>
            <person name="Isagi Y."/>
            <person name="Lee S.L."/>
            <person name="Shimizu K.K."/>
        </authorList>
    </citation>
    <scope>NUCLEOTIDE SEQUENCE [LARGE SCALE GENOMIC DNA]</scope>
    <source>
        <strain evidence="2">214</strain>
    </source>
</reference>
<feature type="region of interest" description="Disordered" evidence="1">
    <location>
        <begin position="1"/>
        <end position="20"/>
    </location>
</feature>
<evidence type="ECO:0000256" key="1">
    <source>
        <dbReference type="SAM" id="MobiDB-lite"/>
    </source>
</evidence>
<evidence type="ECO:0000313" key="2">
    <source>
        <dbReference type="EMBL" id="GKV27088.1"/>
    </source>
</evidence>
<dbReference type="EMBL" id="BPVZ01000074">
    <property type="protein sequence ID" value="GKV27088.1"/>
    <property type="molecule type" value="Genomic_DNA"/>
</dbReference>
<protein>
    <submittedName>
        <fullName evidence="2">Uncharacterized protein</fullName>
    </submittedName>
</protein>
<accession>A0AAV5KRC6</accession>
<organism evidence="2 3">
    <name type="scientific">Rubroshorea leprosula</name>
    <dbReference type="NCBI Taxonomy" id="152421"/>
    <lineage>
        <taxon>Eukaryota</taxon>
        <taxon>Viridiplantae</taxon>
        <taxon>Streptophyta</taxon>
        <taxon>Embryophyta</taxon>
        <taxon>Tracheophyta</taxon>
        <taxon>Spermatophyta</taxon>
        <taxon>Magnoliopsida</taxon>
        <taxon>eudicotyledons</taxon>
        <taxon>Gunneridae</taxon>
        <taxon>Pentapetalae</taxon>
        <taxon>rosids</taxon>
        <taxon>malvids</taxon>
        <taxon>Malvales</taxon>
        <taxon>Dipterocarpaceae</taxon>
        <taxon>Rubroshorea</taxon>
    </lineage>
</organism>
<feature type="compositionally biased region" description="Basic and acidic residues" evidence="1">
    <location>
        <begin position="1"/>
        <end position="15"/>
    </location>
</feature>
<dbReference type="InterPro" id="IPR036259">
    <property type="entry name" value="MFS_trans_sf"/>
</dbReference>
<evidence type="ECO:0000313" key="3">
    <source>
        <dbReference type="Proteomes" id="UP001054252"/>
    </source>
</evidence>